<proteinExistence type="predicted"/>
<dbReference type="SMART" id="SM00729">
    <property type="entry name" value="Elp3"/>
    <property type="match status" value="1"/>
</dbReference>
<organism evidence="3">
    <name type="scientific">mine drainage metagenome</name>
    <dbReference type="NCBI Taxonomy" id="410659"/>
    <lineage>
        <taxon>unclassified sequences</taxon>
        <taxon>metagenomes</taxon>
        <taxon>ecological metagenomes</taxon>
    </lineage>
</organism>
<comment type="caution">
    <text evidence="3">The sequence shown here is derived from an EMBL/GenBank/DDBJ whole genome shotgun (WGS) entry which is preliminary data.</text>
</comment>
<evidence type="ECO:0000256" key="1">
    <source>
        <dbReference type="SAM" id="MobiDB-lite"/>
    </source>
</evidence>
<dbReference type="InterPro" id="IPR058240">
    <property type="entry name" value="rSAM_sf"/>
</dbReference>
<dbReference type="AlphaFoldDB" id="T1BXN8"/>
<dbReference type="InterPro" id="IPR005909">
    <property type="entry name" value="RaSEA"/>
</dbReference>
<accession>T1BXN8</accession>
<dbReference type="InterPro" id="IPR007197">
    <property type="entry name" value="rSAM"/>
</dbReference>
<gene>
    <name evidence="3" type="ORF">B1B_03229</name>
</gene>
<dbReference type="EMBL" id="AUZY01001974">
    <property type="protein sequence ID" value="EQD73413.1"/>
    <property type="molecule type" value="Genomic_DNA"/>
</dbReference>
<reference evidence="3" key="2">
    <citation type="journal article" date="2014" name="ISME J.">
        <title>Microbial stratification in low pH oxic and suboxic macroscopic growths along an acid mine drainage.</title>
        <authorList>
            <person name="Mendez-Garcia C."/>
            <person name="Mesa V."/>
            <person name="Sprenger R.R."/>
            <person name="Richter M."/>
            <person name="Diez M.S."/>
            <person name="Solano J."/>
            <person name="Bargiela R."/>
            <person name="Golyshina O.V."/>
            <person name="Manteca A."/>
            <person name="Ramos J.L."/>
            <person name="Gallego J.R."/>
            <person name="Llorente I."/>
            <person name="Martins Dos Santos V.A."/>
            <person name="Jensen O.N."/>
            <person name="Pelaez A.I."/>
            <person name="Sanchez J."/>
            <person name="Ferrer M."/>
        </authorList>
    </citation>
    <scope>NUCLEOTIDE SEQUENCE</scope>
</reference>
<dbReference type="SFLD" id="SFLDS00029">
    <property type="entry name" value="Radical_SAM"/>
    <property type="match status" value="1"/>
</dbReference>
<feature type="domain" description="Elp3/MiaA/NifB-like radical SAM core" evidence="2">
    <location>
        <begin position="44"/>
        <end position="267"/>
    </location>
</feature>
<dbReference type="Pfam" id="PF04055">
    <property type="entry name" value="Radical_SAM"/>
    <property type="match status" value="1"/>
</dbReference>
<dbReference type="CDD" id="cd01335">
    <property type="entry name" value="Radical_SAM"/>
    <property type="match status" value="1"/>
</dbReference>
<name>T1BXN8_9ZZZZ</name>
<reference evidence="3" key="1">
    <citation type="submission" date="2013-08" db="EMBL/GenBank/DDBJ databases">
        <authorList>
            <person name="Mendez C."/>
            <person name="Richter M."/>
            <person name="Ferrer M."/>
            <person name="Sanchez J."/>
        </authorList>
    </citation>
    <scope>NUCLEOTIDE SEQUENCE</scope>
</reference>
<dbReference type="SUPFAM" id="SSF102114">
    <property type="entry name" value="Radical SAM enzymes"/>
    <property type="match status" value="1"/>
</dbReference>
<protein>
    <submittedName>
        <fullName evidence="3">Radical SAM domain-containing protein</fullName>
    </submittedName>
</protein>
<feature type="region of interest" description="Disordered" evidence="1">
    <location>
        <begin position="1"/>
        <end position="22"/>
    </location>
</feature>
<dbReference type="InterPro" id="IPR006638">
    <property type="entry name" value="Elp3/MiaA/NifB-like_rSAM"/>
</dbReference>
<feature type="compositionally biased region" description="Basic and acidic residues" evidence="1">
    <location>
        <begin position="10"/>
        <end position="22"/>
    </location>
</feature>
<evidence type="ECO:0000259" key="2">
    <source>
        <dbReference type="SMART" id="SM00729"/>
    </source>
</evidence>
<dbReference type="GO" id="GO:0003824">
    <property type="term" value="F:catalytic activity"/>
    <property type="evidence" value="ECO:0007669"/>
    <property type="project" value="InterPro"/>
</dbReference>
<dbReference type="NCBIfam" id="TIGR01210">
    <property type="entry name" value="archaeosine biosynthesis radical SAM protein RaSEA"/>
    <property type="match status" value="1"/>
</dbReference>
<dbReference type="GO" id="GO:0051536">
    <property type="term" value="F:iron-sulfur cluster binding"/>
    <property type="evidence" value="ECO:0007669"/>
    <property type="project" value="InterPro"/>
</dbReference>
<sequence>MRARSIARSVADERRPAPAEPDAARRFVNQWVEAEALGHEEVRAFVLILKTRGCYWADVKGCSMCGYAKDTLGRSATPDELAHQLQAAIDRYRGEPYVKVYTSGSFLDDREVDPESRRSILGAFAGTARRFLFETLPEFTTPEVLAPLSEVFPGEIEVALGLESANADVLSRLINKGSPPEEYFAAGDRVRAAGMQAKAYLLLKPPYLGEGEAIADVVASVGAAQAHFDALSINPVHIQNGTVVEWLYHRRRYRPPWLWSVVESMIEGAARRGSARL</sequence>
<evidence type="ECO:0000313" key="3">
    <source>
        <dbReference type="EMBL" id="EQD73413.1"/>
    </source>
</evidence>
<feature type="non-terminal residue" evidence="3">
    <location>
        <position position="277"/>
    </location>
</feature>